<name>G5QV81_SALSE</name>
<comment type="caution">
    <text evidence="2">The sequence shown here is derived from an EMBL/GenBank/DDBJ whole genome shotgun (WGS) entry which is preliminary data.</text>
</comment>
<organism evidence="2 3">
    <name type="scientific">Salmonella enterica subsp. enterica serovar Senftenberg str. A4-543</name>
    <dbReference type="NCBI Taxonomy" id="913082"/>
    <lineage>
        <taxon>Bacteria</taxon>
        <taxon>Pseudomonadati</taxon>
        <taxon>Pseudomonadota</taxon>
        <taxon>Gammaproteobacteria</taxon>
        <taxon>Enterobacterales</taxon>
        <taxon>Enterobacteriaceae</taxon>
        <taxon>Salmonella</taxon>
    </lineage>
</organism>
<dbReference type="BioCyc" id="SENT913082:G120J-3780-MONOMER"/>
<dbReference type="EMBL" id="AFCU01000188">
    <property type="protein sequence ID" value="EHC94105.1"/>
    <property type="molecule type" value="Genomic_DNA"/>
</dbReference>
<proteinExistence type="predicted"/>
<protein>
    <recommendedName>
        <fullName evidence="4">Sugar tyrosine-protein kinase</fullName>
    </recommendedName>
</protein>
<keyword evidence="1" id="KW-0472">Membrane</keyword>
<feature type="transmembrane region" description="Helical" evidence="1">
    <location>
        <begin position="6"/>
        <end position="27"/>
    </location>
</feature>
<evidence type="ECO:0000256" key="1">
    <source>
        <dbReference type="SAM" id="Phobius"/>
    </source>
</evidence>
<accession>G5QV81</accession>
<evidence type="ECO:0000313" key="2">
    <source>
        <dbReference type="EMBL" id="EHC94105.1"/>
    </source>
</evidence>
<keyword evidence="1" id="KW-0812">Transmembrane</keyword>
<gene>
    <name evidence="2" type="ORF">LTSESEN_0541</name>
</gene>
<sequence length="156" mass="18273">MKRNRFFLSLLFMVLIVLFVILFFTWLGRENIKNDSAIREVAKEEVDKLFSLYNKGEYAEIYDLSCDSFKNATARKDFLTVMGTKMKILGEFKGRKLQYSNVINSKSVELYYRVDYINYSLIEEFNYIKNDGQKICLQANDGQKICLQMLASNVYG</sequence>
<evidence type="ECO:0000313" key="3">
    <source>
        <dbReference type="Proteomes" id="UP000005065"/>
    </source>
</evidence>
<dbReference type="AlphaFoldDB" id="G5QV81"/>
<reference evidence="2 3" key="1">
    <citation type="journal article" date="2011" name="BMC Genomics">
        <title>Genome sequencing reveals diversification of virulence factor content and possible host adaptation in distinct subpopulations of Salmonella enterica.</title>
        <authorList>
            <person name="den Bakker H.C."/>
            <person name="Moreno Switt A.I."/>
            <person name="Govoni G."/>
            <person name="Cummings C.A."/>
            <person name="Ranieri M.L."/>
            <person name="Degoricija L."/>
            <person name="Hoelzer K."/>
            <person name="Rodriguez-Rivera L.D."/>
            <person name="Brown S."/>
            <person name="Bolchacova E."/>
            <person name="Furtado M.R."/>
            <person name="Wiedmann M."/>
        </authorList>
    </citation>
    <scope>NUCLEOTIDE SEQUENCE [LARGE SCALE GENOMIC DNA]</scope>
    <source>
        <strain evidence="2 3">A4-543</strain>
    </source>
</reference>
<evidence type="ECO:0008006" key="4">
    <source>
        <dbReference type="Google" id="ProtNLM"/>
    </source>
</evidence>
<keyword evidence="1" id="KW-1133">Transmembrane helix</keyword>
<dbReference type="PATRIC" id="fig|913082.3.peg.425"/>
<dbReference type="Proteomes" id="UP000005065">
    <property type="component" value="Unassembled WGS sequence"/>
</dbReference>